<dbReference type="OrthoDB" id="1928518at2759"/>
<keyword evidence="4" id="KW-1185">Reference proteome</keyword>
<dbReference type="RefSeq" id="XP_024382701.1">
    <property type="nucleotide sequence ID" value="XM_024526933.2"/>
</dbReference>
<dbReference type="EnsemblPlants" id="Pp3c8_19140V3.4">
    <property type="protein sequence ID" value="Pp3c8_19140V3.4"/>
    <property type="gene ID" value="Pp3c8_19140"/>
</dbReference>
<dbReference type="PANTHER" id="PTHR36773">
    <property type="entry name" value="EXPRESSED PROTEIN"/>
    <property type="match status" value="1"/>
</dbReference>
<dbReference type="KEGG" id="ppp:112285787"/>
<dbReference type="Gramene" id="Pp3c8_19140V3.1">
    <property type="protein sequence ID" value="Pp3c8_19140V3.1"/>
    <property type="gene ID" value="Pp3c8_19140"/>
</dbReference>
<dbReference type="GeneID" id="112285787"/>
<name>A0A2K1K7Z4_PHYPA</name>
<dbReference type="Proteomes" id="UP000006727">
    <property type="component" value="Chromosome 8"/>
</dbReference>
<dbReference type="RefSeq" id="XP_024382700.1">
    <property type="nucleotide sequence ID" value="XM_024526932.2"/>
</dbReference>
<dbReference type="Gramene" id="Pp3c8_19140V3.10">
    <property type="protein sequence ID" value="Pp3c8_19140V3.10"/>
    <property type="gene ID" value="Pp3c8_19140"/>
</dbReference>
<dbReference type="STRING" id="3218.A0A2K1K7Z4"/>
<reference evidence="2 4" key="2">
    <citation type="journal article" date="2018" name="Plant J.">
        <title>The Physcomitrella patens chromosome-scale assembly reveals moss genome structure and evolution.</title>
        <authorList>
            <person name="Lang D."/>
            <person name="Ullrich K.K."/>
            <person name="Murat F."/>
            <person name="Fuchs J."/>
            <person name="Jenkins J."/>
            <person name="Haas F.B."/>
            <person name="Piednoel M."/>
            <person name="Gundlach H."/>
            <person name="Van Bel M."/>
            <person name="Meyberg R."/>
            <person name="Vives C."/>
            <person name="Morata J."/>
            <person name="Symeonidi A."/>
            <person name="Hiss M."/>
            <person name="Muchero W."/>
            <person name="Kamisugi Y."/>
            <person name="Saleh O."/>
            <person name="Blanc G."/>
            <person name="Decker E.L."/>
            <person name="van Gessel N."/>
            <person name="Grimwood J."/>
            <person name="Hayes R.D."/>
            <person name="Graham S.W."/>
            <person name="Gunter L.E."/>
            <person name="McDaniel S.F."/>
            <person name="Hoernstein S.N.W."/>
            <person name="Larsson A."/>
            <person name="Li F.W."/>
            <person name="Perroud P.F."/>
            <person name="Phillips J."/>
            <person name="Ranjan P."/>
            <person name="Rokshar D.S."/>
            <person name="Rothfels C.J."/>
            <person name="Schneider L."/>
            <person name="Shu S."/>
            <person name="Stevenson D.W."/>
            <person name="Thummler F."/>
            <person name="Tillich M."/>
            <person name="Villarreal Aguilar J.C."/>
            <person name="Widiez T."/>
            <person name="Wong G.K."/>
            <person name="Wymore A."/>
            <person name="Zhang Y."/>
            <person name="Zimmer A.D."/>
            <person name="Quatrano R.S."/>
            <person name="Mayer K.F.X."/>
            <person name="Goodstein D."/>
            <person name="Casacuberta J.M."/>
            <person name="Vandepoele K."/>
            <person name="Reski R."/>
            <person name="Cuming A.C."/>
            <person name="Tuskan G.A."/>
            <person name="Maumus F."/>
            <person name="Salse J."/>
            <person name="Schmutz J."/>
            <person name="Rensing S.A."/>
        </authorList>
    </citation>
    <scope>NUCLEOTIDE SEQUENCE [LARGE SCALE GENOMIC DNA]</scope>
    <source>
        <strain evidence="3 4">cv. Gransden 2004</strain>
    </source>
</reference>
<dbReference type="RefSeq" id="XP_024382702.1">
    <property type="nucleotide sequence ID" value="XM_024526934.2"/>
</dbReference>
<feature type="region of interest" description="Disordered" evidence="1">
    <location>
        <begin position="227"/>
        <end position="265"/>
    </location>
</feature>
<proteinExistence type="predicted"/>
<protein>
    <submittedName>
        <fullName evidence="2 3">Uncharacterized protein</fullName>
    </submittedName>
</protein>
<dbReference type="EnsemblPlants" id="Pp3c8_19140V3.1">
    <property type="protein sequence ID" value="Pp3c8_19140V3.1"/>
    <property type="gene ID" value="Pp3c8_19140"/>
</dbReference>
<dbReference type="Gramene" id="Pp3c8_19140V3.4">
    <property type="protein sequence ID" value="Pp3c8_19140V3.4"/>
    <property type="gene ID" value="Pp3c8_19140"/>
</dbReference>
<dbReference type="EMBL" id="ABEU02000008">
    <property type="protein sequence ID" value="PNR49895.1"/>
    <property type="molecule type" value="Genomic_DNA"/>
</dbReference>
<sequence length="289" mass="32367">MNPNVDLPGMEAYRSSQANLSPSVLVIAFDPFLPLVRIPVPVGRDEDSSKGPYVLAFRNEETWRQAWKTCKEKIATQCEAGAKVGCSVSAAMACRQPWWKSYLPFSGSGSDDQFRRQDCEGREMRGCLLSSHERCFTFAREICDPVYANMRIAVPGAPIEIRFSGRPKVSTHDEVPSLATSPGNSEPANLDQKSFRLPRTTFRARELMQHEHRVDFRKRIAYWTSPKHSREGTLGSSPKEGRVGGLVHPASRDGPLQPEMENPASKGPIYIASEWLQELQRSVMKKLSS</sequence>
<dbReference type="PaxDb" id="3218-PP1S122_109V6.2"/>
<evidence type="ECO:0000313" key="4">
    <source>
        <dbReference type="Proteomes" id="UP000006727"/>
    </source>
</evidence>
<feature type="compositionally biased region" description="Polar residues" evidence="1">
    <location>
        <begin position="178"/>
        <end position="187"/>
    </location>
</feature>
<organism evidence="2">
    <name type="scientific">Physcomitrium patens</name>
    <name type="common">Spreading-leaved earth moss</name>
    <name type="synonym">Physcomitrella patens</name>
    <dbReference type="NCBI Taxonomy" id="3218"/>
    <lineage>
        <taxon>Eukaryota</taxon>
        <taxon>Viridiplantae</taxon>
        <taxon>Streptophyta</taxon>
        <taxon>Embryophyta</taxon>
        <taxon>Bryophyta</taxon>
        <taxon>Bryophytina</taxon>
        <taxon>Bryopsida</taxon>
        <taxon>Funariidae</taxon>
        <taxon>Funariales</taxon>
        <taxon>Funariaceae</taxon>
        <taxon>Physcomitrium</taxon>
    </lineage>
</organism>
<feature type="region of interest" description="Disordered" evidence="1">
    <location>
        <begin position="170"/>
        <end position="191"/>
    </location>
</feature>
<accession>A0A2K1K7Z4</accession>
<evidence type="ECO:0000313" key="3">
    <source>
        <dbReference type="EnsemblPlants" id="Pp3c8_19140V3.1"/>
    </source>
</evidence>
<reference evidence="2 4" key="1">
    <citation type="journal article" date="2008" name="Science">
        <title>The Physcomitrella genome reveals evolutionary insights into the conquest of land by plants.</title>
        <authorList>
            <person name="Rensing S."/>
            <person name="Lang D."/>
            <person name="Zimmer A."/>
            <person name="Terry A."/>
            <person name="Salamov A."/>
            <person name="Shapiro H."/>
            <person name="Nishiyama T."/>
            <person name="Perroud P.-F."/>
            <person name="Lindquist E."/>
            <person name="Kamisugi Y."/>
            <person name="Tanahashi T."/>
            <person name="Sakakibara K."/>
            <person name="Fujita T."/>
            <person name="Oishi K."/>
            <person name="Shin-I T."/>
            <person name="Kuroki Y."/>
            <person name="Toyoda A."/>
            <person name="Suzuki Y."/>
            <person name="Hashimoto A."/>
            <person name="Yamaguchi K."/>
            <person name="Sugano A."/>
            <person name="Kohara Y."/>
            <person name="Fujiyama A."/>
            <person name="Anterola A."/>
            <person name="Aoki S."/>
            <person name="Ashton N."/>
            <person name="Barbazuk W.B."/>
            <person name="Barker E."/>
            <person name="Bennetzen J."/>
            <person name="Bezanilla M."/>
            <person name="Blankenship R."/>
            <person name="Cho S.H."/>
            <person name="Dutcher S."/>
            <person name="Estelle M."/>
            <person name="Fawcett J.A."/>
            <person name="Gundlach H."/>
            <person name="Hanada K."/>
            <person name="Heyl A."/>
            <person name="Hicks K.A."/>
            <person name="Hugh J."/>
            <person name="Lohr M."/>
            <person name="Mayer K."/>
            <person name="Melkozernov A."/>
            <person name="Murata T."/>
            <person name="Nelson D."/>
            <person name="Pils B."/>
            <person name="Prigge M."/>
            <person name="Reiss B."/>
            <person name="Renner T."/>
            <person name="Rombauts S."/>
            <person name="Rushton P."/>
            <person name="Sanderfoot A."/>
            <person name="Schween G."/>
            <person name="Shiu S.-H."/>
            <person name="Stueber K."/>
            <person name="Theodoulou F.L."/>
            <person name="Tu H."/>
            <person name="Van de Peer Y."/>
            <person name="Verrier P.J."/>
            <person name="Waters E."/>
            <person name="Wood A."/>
            <person name="Yang L."/>
            <person name="Cove D."/>
            <person name="Cuming A."/>
            <person name="Hasebe M."/>
            <person name="Lucas S."/>
            <person name="Mishler D.B."/>
            <person name="Reski R."/>
            <person name="Grigoriev I."/>
            <person name="Quatrano R.S."/>
            <person name="Boore J.L."/>
        </authorList>
    </citation>
    <scope>NUCLEOTIDE SEQUENCE [LARGE SCALE GENOMIC DNA]</scope>
    <source>
        <strain evidence="3 4">cv. Gransden 2004</strain>
    </source>
</reference>
<reference evidence="3" key="3">
    <citation type="submission" date="2020-12" db="UniProtKB">
        <authorList>
            <consortium name="EnsemblPlants"/>
        </authorList>
    </citation>
    <scope>IDENTIFICATION</scope>
</reference>
<dbReference type="EnsemblPlants" id="Pp3c8_19140V3.3">
    <property type="protein sequence ID" value="Pp3c8_19140V3.3"/>
    <property type="gene ID" value="Pp3c8_19140"/>
</dbReference>
<dbReference type="RefSeq" id="XP_024382705.1">
    <property type="nucleotide sequence ID" value="XM_024526937.2"/>
</dbReference>
<gene>
    <name evidence="3" type="primary">LOC112285787</name>
    <name evidence="2" type="ORF">PHYPA_011792</name>
</gene>
<dbReference type="EnsemblPlants" id="Pp3c8_19140V3.2">
    <property type="protein sequence ID" value="Pp3c8_19140V3.2"/>
    <property type="gene ID" value="Pp3c8_19140"/>
</dbReference>
<evidence type="ECO:0000313" key="2">
    <source>
        <dbReference type="EMBL" id="PNR49895.1"/>
    </source>
</evidence>
<evidence type="ECO:0000256" key="1">
    <source>
        <dbReference type="SAM" id="MobiDB-lite"/>
    </source>
</evidence>
<dbReference type="Gramene" id="Pp3c8_19140V3.2">
    <property type="protein sequence ID" value="Pp3c8_19140V3.2"/>
    <property type="gene ID" value="Pp3c8_19140"/>
</dbReference>
<dbReference type="PANTHER" id="PTHR36773:SF1">
    <property type="entry name" value="EXPRESSED PROTEIN"/>
    <property type="match status" value="1"/>
</dbReference>
<dbReference type="Gramene" id="Pp3c8_19140V3.3">
    <property type="protein sequence ID" value="Pp3c8_19140V3.3"/>
    <property type="gene ID" value="Pp3c8_19140"/>
</dbReference>
<dbReference type="AlphaFoldDB" id="A0A2K1K7Z4"/>
<dbReference type="RefSeq" id="XP_024382703.1">
    <property type="nucleotide sequence ID" value="XM_024526935.2"/>
</dbReference>
<dbReference type="EnsemblPlants" id="Pp3c8_19140V3.10">
    <property type="protein sequence ID" value="Pp3c8_19140V3.10"/>
    <property type="gene ID" value="Pp3c8_19140"/>
</dbReference>